<name>A0A6B0S1R3_9CETA</name>
<dbReference type="EMBL" id="VBQZ03000162">
    <property type="protein sequence ID" value="MXQ96429.1"/>
    <property type="molecule type" value="Genomic_DNA"/>
</dbReference>
<dbReference type="PANTHER" id="PTHR47063:SF1">
    <property type="entry name" value="RIBONUCLEASE H2 SUBUNIT C"/>
    <property type="match status" value="1"/>
</dbReference>
<dbReference type="Pfam" id="PF08615">
    <property type="entry name" value="RNase_H2_suC"/>
    <property type="match status" value="1"/>
</dbReference>
<dbReference type="GO" id="GO:0006401">
    <property type="term" value="P:RNA catabolic process"/>
    <property type="evidence" value="ECO:0007669"/>
    <property type="project" value="InterPro"/>
</dbReference>
<accession>A0A6B0S1R3</accession>
<evidence type="ECO:0000313" key="1">
    <source>
        <dbReference type="EMBL" id="MXQ96429.1"/>
    </source>
</evidence>
<keyword evidence="2" id="KW-1185">Reference proteome</keyword>
<dbReference type="Proteomes" id="UP000322234">
    <property type="component" value="Unassembled WGS sequence"/>
</dbReference>
<dbReference type="GO" id="GO:0032299">
    <property type="term" value="C:ribonuclease H2 complex"/>
    <property type="evidence" value="ECO:0007669"/>
    <property type="project" value="InterPro"/>
</dbReference>
<sequence>MENSDKEGIAKRCVHLRPDALADPALVSLHLLPCGVWVTTPPPPPTPAPWGASSAQPSIRQGLDALEVSFRGRSLRAEEVVVLPGFVGYAMTEEKAEVLGRQDDHSERSRNWWKPRRHWSGTLMA</sequence>
<dbReference type="AlphaFoldDB" id="A0A6B0S1R3"/>
<dbReference type="PANTHER" id="PTHR47063">
    <property type="entry name" value="RIBONUCLEASE H2 SUBUNIT C"/>
    <property type="match status" value="1"/>
</dbReference>
<comment type="caution">
    <text evidence="1">The sequence shown here is derived from an EMBL/GenBank/DDBJ whole genome shotgun (WGS) entry which is preliminary data.</text>
</comment>
<protein>
    <submittedName>
        <fullName evidence="1">Uncharacterized protein</fullName>
    </submittedName>
</protein>
<evidence type="ECO:0000313" key="2">
    <source>
        <dbReference type="Proteomes" id="UP000322234"/>
    </source>
</evidence>
<reference evidence="1" key="1">
    <citation type="submission" date="2019-10" db="EMBL/GenBank/DDBJ databases">
        <title>The sequence and de novo assembly of the wild yak genome.</title>
        <authorList>
            <person name="Liu Y."/>
        </authorList>
    </citation>
    <scope>NUCLEOTIDE SEQUENCE [LARGE SCALE GENOMIC DNA]</scope>
    <source>
        <strain evidence="1">WY2019</strain>
    </source>
</reference>
<dbReference type="InterPro" id="IPR052863">
    <property type="entry name" value="RNase_H2_subunit_C"/>
</dbReference>
<organism evidence="1 2">
    <name type="scientific">Bos mutus</name>
    <name type="common">wild yak</name>
    <dbReference type="NCBI Taxonomy" id="72004"/>
    <lineage>
        <taxon>Eukaryota</taxon>
        <taxon>Metazoa</taxon>
        <taxon>Chordata</taxon>
        <taxon>Craniata</taxon>
        <taxon>Vertebrata</taxon>
        <taxon>Euteleostomi</taxon>
        <taxon>Mammalia</taxon>
        <taxon>Eutheria</taxon>
        <taxon>Laurasiatheria</taxon>
        <taxon>Artiodactyla</taxon>
        <taxon>Ruminantia</taxon>
        <taxon>Pecora</taxon>
        <taxon>Bovidae</taxon>
        <taxon>Bovinae</taxon>
        <taxon>Bos</taxon>
    </lineage>
</organism>
<dbReference type="InterPro" id="IPR013924">
    <property type="entry name" value="RNase_H2_suC"/>
</dbReference>
<dbReference type="Gene3D" id="2.40.128.680">
    <property type="match status" value="1"/>
</dbReference>
<proteinExistence type="predicted"/>
<gene>
    <name evidence="1" type="ORF">E5288_WYG017230</name>
</gene>